<dbReference type="AlphaFoldDB" id="A0A222MX83"/>
<keyword evidence="2" id="KW-1185">Reference proteome</keyword>
<evidence type="ECO:0000313" key="2">
    <source>
        <dbReference type="Proteomes" id="UP000201169"/>
    </source>
</evidence>
<dbReference type="RefSeq" id="WP_245807382.1">
    <property type="nucleotide sequence ID" value="NZ_CP022347.1"/>
</dbReference>
<dbReference type="KEGG" id="cavi:CAV_0969"/>
<dbReference type="EMBL" id="CP022347">
    <property type="protein sequence ID" value="ASQ30627.1"/>
    <property type="molecule type" value="Genomic_DNA"/>
</dbReference>
<dbReference type="Proteomes" id="UP000201169">
    <property type="component" value="Chromosome"/>
</dbReference>
<evidence type="ECO:0000313" key="1">
    <source>
        <dbReference type="EMBL" id="ASQ30627.1"/>
    </source>
</evidence>
<protein>
    <submittedName>
        <fullName evidence="1">Uncharacterized protein</fullName>
    </submittedName>
</protein>
<gene>
    <name evidence="1" type="ORF">CAV_0969</name>
</gene>
<proteinExistence type="predicted"/>
<organism evidence="1 2">
    <name type="scientific">Campylobacter avium LMG 24591</name>
    <dbReference type="NCBI Taxonomy" id="522484"/>
    <lineage>
        <taxon>Bacteria</taxon>
        <taxon>Pseudomonadati</taxon>
        <taxon>Campylobacterota</taxon>
        <taxon>Epsilonproteobacteria</taxon>
        <taxon>Campylobacterales</taxon>
        <taxon>Campylobacteraceae</taxon>
        <taxon>Campylobacter</taxon>
    </lineage>
</organism>
<accession>A0A222MX83</accession>
<name>A0A222MX83_9BACT</name>
<sequence>MNKDEMIENLQYELNITLEAALLLAGVKKDRLEDAVQRYIECVDDVLDGYEGDENEVLVLISHLKNTDKDLFS</sequence>
<reference evidence="1 2" key="1">
    <citation type="submission" date="2017-07" db="EMBL/GenBank/DDBJ databases">
        <title>Analysis of two Campylobacter avium genomes and identification of a novel hippuricase gene.</title>
        <authorList>
            <person name="Miller W.G."/>
            <person name="Chapman M.H."/>
            <person name="Yee E."/>
            <person name="Revez J."/>
            <person name="Bono J.L."/>
            <person name="Rossi M."/>
        </authorList>
    </citation>
    <scope>NUCLEOTIDE SEQUENCE [LARGE SCALE GENOMIC DNA]</scope>
    <source>
        <strain evidence="1 2">LMG 24591</strain>
    </source>
</reference>